<organism evidence="6 7">
    <name type="scientific">Vespertiliibacter pulmonis</name>
    <dbReference type="NCBI Taxonomy" id="1443036"/>
    <lineage>
        <taxon>Bacteria</taxon>
        <taxon>Pseudomonadati</taxon>
        <taxon>Pseudomonadota</taxon>
        <taxon>Gammaproteobacteria</taxon>
        <taxon>Pasteurellales</taxon>
        <taxon>Pasteurellaceae</taxon>
        <taxon>Vespertiliibacter</taxon>
    </lineage>
</organism>
<dbReference type="InterPro" id="IPR030678">
    <property type="entry name" value="Peptide/Ni-bd"/>
</dbReference>
<comment type="subcellular location">
    <subcellularLocation>
        <location evidence="1">Cell envelope</location>
    </subcellularLocation>
</comment>
<dbReference type="Gene3D" id="3.10.105.10">
    <property type="entry name" value="Dipeptide-binding Protein, Domain 3"/>
    <property type="match status" value="1"/>
</dbReference>
<keyword evidence="7" id="KW-1185">Reference proteome</keyword>
<accession>A0A3N4VTA8</accession>
<dbReference type="GO" id="GO:0030288">
    <property type="term" value="C:outer membrane-bounded periplasmic space"/>
    <property type="evidence" value="ECO:0007669"/>
    <property type="project" value="TreeGrafter"/>
</dbReference>
<evidence type="ECO:0000256" key="2">
    <source>
        <dbReference type="ARBA" id="ARBA00005695"/>
    </source>
</evidence>
<dbReference type="InterPro" id="IPR000914">
    <property type="entry name" value="SBP_5_dom"/>
</dbReference>
<dbReference type="Gene3D" id="3.40.190.10">
    <property type="entry name" value="Periplasmic binding protein-like II"/>
    <property type="match status" value="2"/>
</dbReference>
<evidence type="ECO:0000313" key="7">
    <source>
        <dbReference type="Proteomes" id="UP000281691"/>
    </source>
</evidence>
<keyword evidence="3" id="KW-0813">Transport</keyword>
<name>A0A3N4VTA8_9PAST</name>
<dbReference type="GO" id="GO:0015833">
    <property type="term" value="P:peptide transport"/>
    <property type="evidence" value="ECO:0007669"/>
    <property type="project" value="TreeGrafter"/>
</dbReference>
<dbReference type="EMBL" id="RKQP01000001">
    <property type="protein sequence ID" value="RPE86326.1"/>
    <property type="molecule type" value="Genomic_DNA"/>
</dbReference>
<dbReference type="Pfam" id="PF00496">
    <property type="entry name" value="SBP_bac_5"/>
    <property type="match status" value="2"/>
</dbReference>
<dbReference type="GO" id="GO:1904680">
    <property type="term" value="F:peptide transmembrane transporter activity"/>
    <property type="evidence" value="ECO:0007669"/>
    <property type="project" value="TreeGrafter"/>
</dbReference>
<gene>
    <name evidence="6" type="ORF">EDC46_0723</name>
</gene>
<evidence type="ECO:0000256" key="3">
    <source>
        <dbReference type="ARBA" id="ARBA00022448"/>
    </source>
</evidence>
<dbReference type="AlphaFoldDB" id="A0A3N4VTA8"/>
<dbReference type="FunFam" id="3.90.76.10:FF:000001">
    <property type="entry name" value="Oligopeptide ABC transporter substrate-binding protein"/>
    <property type="match status" value="1"/>
</dbReference>
<feature type="domain" description="Solute-binding protein family 5" evidence="5">
    <location>
        <begin position="103"/>
        <end position="234"/>
    </location>
</feature>
<dbReference type="PANTHER" id="PTHR30290">
    <property type="entry name" value="PERIPLASMIC BINDING COMPONENT OF ABC TRANSPORTER"/>
    <property type="match status" value="1"/>
</dbReference>
<dbReference type="RefSeq" id="WP_124210863.1">
    <property type="nucleotide sequence ID" value="NZ_CP016615.1"/>
</dbReference>
<dbReference type="InterPro" id="IPR039424">
    <property type="entry name" value="SBP_5"/>
</dbReference>
<dbReference type="GO" id="GO:0043190">
    <property type="term" value="C:ATP-binding cassette (ABC) transporter complex"/>
    <property type="evidence" value="ECO:0007669"/>
    <property type="project" value="InterPro"/>
</dbReference>
<dbReference type="Proteomes" id="UP000281691">
    <property type="component" value="Unassembled WGS sequence"/>
</dbReference>
<keyword evidence="4" id="KW-0732">Signal</keyword>
<dbReference type="PIRSF" id="PIRSF002741">
    <property type="entry name" value="MppA"/>
    <property type="match status" value="1"/>
</dbReference>
<protein>
    <submittedName>
        <fullName evidence="6">Peptide/nickel transport system substrate-binding protein</fullName>
    </submittedName>
</protein>
<dbReference type="CDD" id="cd08504">
    <property type="entry name" value="PBP2_OppA"/>
    <property type="match status" value="1"/>
</dbReference>
<feature type="domain" description="Solute-binding protein family 5" evidence="5">
    <location>
        <begin position="249"/>
        <end position="444"/>
    </location>
</feature>
<reference evidence="6 7" key="1">
    <citation type="submission" date="2018-11" db="EMBL/GenBank/DDBJ databases">
        <title>Genomic Encyclopedia of Type Strains, Phase IV (KMG-IV): sequencing the most valuable type-strain genomes for metagenomic binning, comparative biology and taxonomic classification.</title>
        <authorList>
            <person name="Goeker M."/>
        </authorList>
    </citation>
    <scope>NUCLEOTIDE SEQUENCE [LARGE SCALE GENOMIC DNA]</scope>
    <source>
        <strain evidence="6 7">DSM 27238</strain>
    </source>
</reference>
<proteinExistence type="inferred from homology"/>
<dbReference type="PANTHER" id="PTHR30290:SF10">
    <property type="entry name" value="PERIPLASMIC OLIGOPEPTIDE-BINDING PROTEIN-RELATED"/>
    <property type="match status" value="1"/>
</dbReference>
<comment type="similarity">
    <text evidence="2">Belongs to the bacterial solute-binding protein 5 family.</text>
</comment>
<dbReference type="OrthoDB" id="9801912at2"/>
<evidence type="ECO:0000256" key="1">
    <source>
        <dbReference type="ARBA" id="ARBA00004196"/>
    </source>
</evidence>
<dbReference type="SUPFAM" id="SSF53850">
    <property type="entry name" value="Periplasmic binding protein-like II"/>
    <property type="match status" value="1"/>
</dbReference>
<sequence length="523" mass="59088">MKNMLQQAVTSLLKFAKKWAKPTAYLYTLIFLFSTMLLSGCDKKPSVILSEKPSCTKSPQTLSRAIYSAYLQLDPQFIKAIADAAPVRDLLTGLMQFDKQGDIVPAIATSLTSKDGKTWIIQLDEKAQWSNEEPVTASDFVASWQRLSDPNNHSPLAPYLIYMGINNAKAIIQHKLPITELGVTAISPKTLKIELSQPNFQLPKMLAHLALLPTFKGEKPQENQTFISNGAYKIIARGKLNLKLQAISPTQAFQTVEYHLINTAQNPDCFDIIENPLENYHHHNVKLPRLCTYFYEFNFKDKALNKKEIRQAISSMLSSTDISRDLGIATYSALPATMGDKPRRHLPALATEQLFRKIGIDSNTPLNLTVTYDNQGKNEYIAKRIARTLGQSDLFRIHLQAVNWQQLLTKRTKNDFQFIRSGWCADYDDPALFVMPFHSASPNNKSGYANSRVDTLLEQLQGKNLDKTTRHKLILDIVNILQDDVAILPLFQYQRRIAIDPDIQGVTISNDSEVIYSKDLSRQ</sequence>
<dbReference type="Gene3D" id="3.90.76.10">
    <property type="entry name" value="Dipeptide-binding Protein, Domain 1"/>
    <property type="match status" value="1"/>
</dbReference>
<evidence type="ECO:0000313" key="6">
    <source>
        <dbReference type="EMBL" id="RPE86326.1"/>
    </source>
</evidence>
<comment type="caution">
    <text evidence="6">The sequence shown here is derived from an EMBL/GenBank/DDBJ whole genome shotgun (WGS) entry which is preliminary data.</text>
</comment>
<evidence type="ECO:0000259" key="5">
    <source>
        <dbReference type="Pfam" id="PF00496"/>
    </source>
</evidence>
<evidence type="ECO:0000256" key="4">
    <source>
        <dbReference type="ARBA" id="ARBA00022729"/>
    </source>
</evidence>